<proteinExistence type="inferred from homology"/>
<reference evidence="14 15" key="1">
    <citation type="submission" date="2016-10" db="EMBL/GenBank/DDBJ databases">
        <authorList>
            <person name="de Groot N.N."/>
        </authorList>
    </citation>
    <scope>NUCLEOTIDE SEQUENCE [LARGE SCALE GENOMIC DNA]</scope>
    <source>
        <strain evidence="14 15">DSM 29316</strain>
    </source>
</reference>
<dbReference type="Proteomes" id="UP000198796">
    <property type="component" value="Unassembled WGS sequence"/>
</dbReference>
<comment type="pathway">
    <text evidence="2">Glycan metabolism; osmoregulated periplasmic glucan (OPG) biosynthesis.</text>
</comment>
<dbReference type="Pfam" id="PF13632">
    <property type="entry name" value="Glyco_trans_2_3"/>
    <property type="match status" value="1"/>
</dbReference>
<dbReference type="NCBIfam" id="NF003962">
    <property type="entry name" value="PRK05454.2-5"/>
    <property type="match status" value="1"/>
</dbReference>
<keyword evidence="9 12" id="KW-0812">Transmembrane</keyword>
<feature type="domain" description="Glycosyltransferase 2-like" evidence="13">
    <location>
        <begin position="186"/>
        <end position="384"/>
    </location>
</feature>
<evidence type="ECO:0000259" key="13">
    <source>
        <dbReference type="Pfam" id="PF13632"/>
    </source>
</evidence>
<dbReference type="InterPro" id="IPR029044">
    <property type="entry name" value="Nucleotide-diphossugar_trans"/>
</dbReference>
<accession>A0A1I0VFK4</accession>
<feature type="transmembrane region" description="Helical" evidence="12">
    <location>
        <begin position="525"/>
        <end position="544"/>
    </location>
</feature>
<dbReference type="PANTHER" id="PTHR43867:SF5">
    <property type="entry name" value="GLUCANS BIOSYNTHESIS GLUCOSYLTRANSFERASE H"/>
    <property type="match status" value="1"/>
</dbReference>
<dbReference type="NCBIfam" id="NF003958">
    <property type="entry name" value="PRK05454.2-1"/>
    <property type="match status" value="1"/>
</dbReference>
<keyword evidence="7" id="KW-0328">Glycosyltransferase</keyword>
<dbReference type="NCBIfam" id="NF003959">
    <property type="entry name" value="PRK05454.2-2"/>
    <property type="match status" value="1"/>
</dbReference>
<feature type="transmembrane region" description="Helical" evidence="12">
    <location>
        <begin position="408"/>
        <end position="433"/>
    </location>
</feature>
<evidence type="ECO:0000256" key="1">
    <source>
        <dbReference type="ARBA" id="ARBA00004429"/>
    </source>
</evidence>
<feature type="transmembrane region" description="Helical" evidence="12">
    <location>
        <begin position="52"/>
        <end position="71"/>
    </location>
</feature>
<dbReference type="STRING" id="871651.SAMN05421688_0570"/>
<comment type="subcellular location">
    <subcellularLocation>
        <location evidence="1">Cell inner membrane</location>
        <topology evidence="1">Multi-pass membrane protein</topology>
    </subcellularLocation>
</comment>
<keyword evidence="6" id="KW-0997">Cell inner membrane</keyword>
<organism evidence="14 15">
    <name type="scientific">Poseidonocella pacifica</name>
    <dbReference type="NCBI Taxonomy" id="871651"/>
    <lineage>
        <taxon>Bacteria</taxon>
        <taxon>Pseudomonadati</taxon>
        <taxon>Pseudomonadota</taxon>
        <taxon>Alphaproteobacteria</taxon>
        <taxon>Rhodobacterales</taxon>
        <taxon>Roseobacteraceae</taxon>
        <taxon>Poseidonocella</taxon>
    </lineage>
</organism>
<evidence type="ECO:0000256" key="5">
    <source>
        <dbReference type="ARBA" id="ARBA00022475"/>
    </source>
</evidence>
<evidence type="ECO:0000313" key="15">
    <source>
        <dbReference type="Proteomes" id="UP000198796"/>
    </source>
</evidence>
<evidence type="ECO:0000256" key="11">
    <source>
        <dbReference type="ARBA" id="ARBA00023136"/>
    </source>
</evidence>
<dbReference type="Gene3D" id="3.90.550.10">
    <property type="entry name" value="Spore Coat Polysaccharide Biosynthesis Protein SpsA, Chain A"/>
    <property type="match status" value="1"/>
</dbReference>
<evidence type="ECO:0000256" key="2">
    <source>
        <dbReference type="ARBA" id="ARBA00005001"/>
    </source>
</evidence>
<dbReference type="SUPFAM" id="SSF53448">
    <property type="entry name" value="Nucleotide-diphospho-sugar transferases"/>
    <property type="match status" value="1"/>
</dbReference>
<feature type="transmembrane region" description="Helical" evidence="12">
    <location>
        <begin position="500"/>
        <end position="518"/>
    </location>
</feature>
<protein>
    <recommendedName>
        <fullName evidence="4">Glucans biosynthesis glucosyltransferase H</fullName>
    </recommendedName>
</protein>
<dbReference type="GO" id="GO:0005886">
    <property type="term" value="C:plasma membrane"/>
    <property type="evidence" value="ECO:0007669"/>
    <property type="project" value="UniProtKB-SubCell"/>
</dbReference>
<comment type="similarity">
    <text evidence="3">Belongs to the glycosyltransferase 2 family. OpgH subfamily.</text>
</comment>
<keyword evidence="5" id="KW-1003">Cell membrane</keyword>
<evidence type="ECO:0000256" key="4">
    <source>
        <dbReference type="ARBA" id="ARBA00020585"/>
    </source>
</evidence>
<evidence type="ECO:0000313" key="14">
    <source>
        <dbReference type="EMBL" id="SFA74813.1"/>
    </source>
</evidence>
<dbReference type="RefSeq" id="WP_092060378.1">
    <property type="nucleotide sequence ID" value="NZ_FOJU01000001.1"/>
</dbReference>
<dbReference type="EMBL" id="FOJU01000001">
    <property type="protein sequence ID" value="SFA74813.1"/>
    <property type="molecule type" value="Genomic_DNA"/>
</dbReference>
<sequence>MALRPAPDFATRASRVSALTFAFLAASLATGLLVDAAIQDGVDVWDIARGVLIFITTAWLAWGAALAFLGLPAGRTAPLPDLSGPPPPTAVLVPICNEDPVSTFARIAAMDRSFAQAGLPLHIAVLSDTRDEHAAQLERITFERLLSETNGEGRIFYRRRADNHGRKAGNIEDFIRRSGGAYELAVILDADSLMEGETVRAMIARMVAEPDIGVLQTLPKIVGAHSFFGRAMQFSAAFHSPTFTRGLARIQGVTGPFWGHNAIIRVRAFAESCALPELRGKPPFGGPILSHDYVEAALLARAGWSVLVDDRLGGSYEEGPENLLSYAKRDRRWCQGNLQHMRLLFAPGLPGWSRFVFLQGIFSYLVSVLWAAFLISSILAALMAVEPDYFPDPHQLFPVFPDDRTKEITALAVGIGGLLIVPKVAILMGAILSGRARGFGGGFRAFLSVVTEILLTSLLAPLMLLYQTRAVFQVFSGRDGGWPSSQRGEGIIPLPSALQAGAWIVLIGALSLSAVAWVAPGLTLWLLPVCLPMLVAPFLISWTSRALSHAVFRSPEETEVPAVVRTYRDIHVRWRGTEPAVDYVEADANAIA</sequence>
<evidence type="ECO:0000256" key="10">
    <source>
        <dbReference type="ARBA" id="ARBA00022989"/>
    </source>
</evidence>
<evidence type="ECO:0000256" key="9">
    <source>
        <dbReference type="ARBA" id="ARBA00022692"/>
    </source>
</evidence>
<dbReference type="PANTHER" id="PTHR43867">
    <property type="entry name" value="CELLULOSE SYNTHASE CATALYTIC SUBUNIT A [UDP-FORMING]"/>
    <property type="match status" value="1"/>
</dbReference>
<keyword evidence="11 12" id="KW-0472">Membrane</keyword>
<evidence type="ECO:0000256" key="12">
    <source>
        <dbReference type="SAM" id="Phobius"/>
    </source>
</evidence>
<evidence type="ECO:0000256" key="3">
    <source>
        <dbReference type="ARBA" id="ARBA00009337"/>
    </source>
</evidence>
<dbReference type="InterPro" id="IPR001173">
    <property type="entry name" value="Glyco_trans_2-like"/>
</dbReference>
<name>A0A1I0VFK4_9RHOB</name>
<dbReference type="InterPro" id="IPR050321">
    <property type="entry name" value="Glycosyltr_2/OpgH_subfam"/>
</dbReference>
<feature type="transmembrane region" description="Helical" evidence="12">
    <location>
        <begin position="445"/>
        <end position="466"/>
    </location>
</feature>
<dbReference type="GO" id="GO:0016758">
    <property type="term" value="F:hexosyltransferase activity"/>
    <property type="evidence" value="ECO:0007669"/>
    <property type="project" value="TreeGrafter"/>
</dbReference>
<evidence type="ECO:0000256" key="8">
    <source>
        <dbReference type="ARBA" id="ARBA00022679"/>
    </source>
</evidence>
<dbReference type="AlphaFoldDB" id="A0A1I0VFK4"/>
<keyword evidence="10 12" id="KW-1133">Transmembrane helix</keyword>
<gene>
    <name evidence="14" type="ORF">SAMN05421688_0570</name>
</gene>
<keyword evidence="8 14" id="KW-0808">Transferase</keyword>
<evidence type="ECO:0000256" key="6">
    <source>
        <dbReference type="ARBA" id="ARBA00022519"/>
    </source>
</evidence>
<dbReference type="OrthoDB" id="9775281at2"/>
<feature type="transmembrane region" description="Helical" evidence="12">
    <location>
        <begin position="361"/>
        <end position="385"/>
    </location>
</feature>
<keyword evidence="15" id="KW-1185">Reference proteome</keyword>
<evidence type="ECO:0000256" key="7">
    <source>
        <dbReference type="ARBA" id="ARBA00022676"/>
    </source>
</evidence>